<reference evidence="1" key="1">
    <citation type="journal article" date="2019" name="PLoS Negl. Trop. Dis.">
        <title>Revisiting the worldwide diversity of Leptospira species in the environment.</title>
        <authorList>
            <person name="Vincent A.T."/>
            <person name="Schiettekatte O."/>
            <person name="Bourhy P."/>
            <person name="Veyrier F.J."/>
            <person name="Picardeau M."/>
        </authorList>
    </citation>
    <scope>NUCLEOTIDE SEQUENCE [LARGE SCALE GENOMIC DNA]</scope>
    <source>
        <strain evidence="1">201800299</strain>
    </source>
</reference>
<dbReference type="Proteomes" id="UP000298277">
    <property type="component" value="Unassembled WGS sequence"/>
</dbReference>
<evidence type="ECO:0000313" key="2">
    <source>
        <dbReference type="Proteomes" id="UP000298277"/>
    </source>
</evidence>
<protein>
    <submittedName>
        <fullName evidence="1">Uncharacterized protein</fullName>
    </submittedName>
</protein>
<accession>A0A5F1YA64</accession>
<evidence type="ECO:0000313" key="1">
    <source>
        <dbReference type="EMBL" id="TGK31789.1"/>
    </source>
</evidence>
<keyword evidence="2" id="KW-1185">Reference proteome</keyword>
<sequence length="173" mass="19866">MDEKKCENFVIDYLRIVGPSGFPEILTLFKLEKKEEKVFTYKLKDVPVDYIVVGIHLPRSTEYRNFAYKALSYLTHTISFFTLGFFPAVGVYEANTIIKIYDRNLNFIKEKKFDHSFSTISSIWISNNPADCNASGDCLFWDSPQGLVYEMNGPEIESYLQANLTDSNPGQTQ</sequence>
<dbReference type="NCBIfam" id="NF047480">
    <property type="entry name" value="Lepto_Lp29"/>
    <property type="match status" value="1"/>
</dbReference>
<gene>
    <name evidence="1" type="ORF">EHQ17_13505</name>
</gene>
<dbReference type="AlphaFoldDB" id="A0A5F1YA64"/>
<name>A0A5F1YA64_9LEPT</name>
<comment type="caution">
    <text evidence="1">The sequence shown here is derived from an EMBL/GenBank/DDBJ whole genome shotgun (WGS) entry which is preliminary data.</text>
</comment>
<dbReference type="OrthoDB" id="322123at2"/>
<proteinExistence type="predicted"/>
<organism evidence="1 2">
    <name type="scientific">Leptospira gomenensis</name>
    <dbReference type="NCBI Taxonomy" id="2484974"/>
    <lineage>
        <taxon>Bacteria</taxon>
        <taxon>Pseudomonadati</taxon>
        <taxon>Spirochaetota</taxon>
        <taxon>Spirochaetia</taxon>
        <taxon>Leptospirales</taxon>
        <taxon>Leptospiraceae</taxon>
        <taxon>Leptospira</taxon>
    </lineage>
</organism>
<dbReference type="EMBL" id="RQFA01000061">
    <property type="protein sequence ID" value="TGK31789.1"/>
    <property type="molecule type" value="Genomic_DNA"/>
</dbReference>